<organism evidence="1 2">
    <name type="scientific">Brassica cretica</name>
    <name type="common">Mustard</name>
    <dbReference type="NCBI Taxonomy" id="69181"/>
    <lineage>
        <taxon>Eukaryota</taxon>
        <taxon>Viridiplantae</taxon>
        <taxon>Streptophyta</taxon>
        <taxon>Embryophyta</taxon>
        <taxon>Tracheophyta</taxon>
        <taxon>Spermatophyta</taxon>
        <taxon>Magnoliopsida</taxon>
        <taxon>eudicotyledons</taxon>
        <taxon>Gunneridae</taxon>
        <taxon>Pentapetalae</taxon>
        <taxon>rosids</taxon>
        <taxon>malvids</taxon>
        <taxon>Brassicales</taxon>
        <taxon>Brassicaceae</taxon>
        <taxon>Brassiceae</taxon>
        <taxon>Brassica</taxon>
    </lineage>
</organism>
<dbReference type="NCBIfam" id="TIGR01638">
    <property type="entry name" value="Atha_cystat_rel"/>
    <property type="match status" value="1"/>
</dbReference>
<gene>
    <name evidence="1" type="ORF">DY000_02010663</name>
</gene>
<name>A0ABQ7BVA7_BRACR</name>
<dbReference type="SUPFAM" id="SSF54403">
    <property type="entry name" value="Cystatin/monellin"/>
    <property type="match status" value="1"/>
</dbReference>
<evidence type="ECO:0000313" key="1">
    <source>
        <dbReference type="EMBL" id="KAF3543530.1"/>
    </source>
</evidence>
<dbReference type="Gene3D" id="3.10.450.10">
    <property type="match status" value="1"/>
</dbReference>
<dbReference type="PANTHER" id="PTHR31260:SF57">
    <property type="entry name" value="CYSTATIN DOMAIN-CONTAINING PROTEIN"/>
    <property type="match status" value="1"/>
</dbReference>
<proteinExistence type="predicted"/>
<keyword evidence="2" id="KW-1185">Reference proteome</keyword>
<protein>
    <recommendedName>
        <fullName evidence="3">Cystatin domain-containing protein</fullName>
    </recommendedName>
</protein>
<sequence>MELTATSSSLKFETHQASESSIVDASAKVTTRGPDRKALGWNRWVEPAFLLWKPEDPDYERPVYDPEKAKFTAQEELDRMREQVNQSDGFDIDFDYYRCVFNYHRAYLDDVEFGEFGNEPETTGDFLTRLAQKFLEDHNVKEKREFEFVRVVKSNFHFSAGLMFLITFEVIDPYDGKIKPFQARVRYLNDTFTEYIFCRPKPNIGVKYYGNAKTNVAAKKQRLESELLYATSMVSSSE</sequence>
<dbReference type="PANTHER" id="PTHR31260">
    <property type="entry name" value="CYSTATIN/MONELLIN SUPERFAMILY PROTEIN"/>
    <property type="match status" value="1"/>
</dbReference>
<dbReference type="EMBL" id="QGKV02000832">
    <property type="protein sequence ID" value="KAF3543530.1"/>
    <property type="molecule type" value="Genomic_DNA"/>
</dbReference>
<evidence type="ECO:0000313" key="2">
    <source>
        <dbReference type="Proteomes" id="UP000266723"/>
    </source>
</evidence>
<dbReference type="InterPro" id="IPR006525">
    <property type="entry name" value="Cystatin-related_pln"/>
</dbReference>
<comment type="caution">
    <text evidence="1">The sequence shown here is derived from an EMBL/GenBank/DDBJ whole genome shotgun (WGS) entry which is preliminary data.</text>
</comment>
<reference evidence="1 2" key="1">
    <citation type="journal article" date="2020" name="BMC Genomics">
        <title>Intraspecific diversification of the crop wild relative Brassica cretica Lam. using demographic model selection.</title>
        <authorList>
            <person name="Kioukis A."/>
            <person name="Michalopoulou V.A."/>
            <person name="Briers L."/>
            <person name="Pirintsos S."/>
            <person name="Studholme D.J."/>
            <person name="Pavlidis P."/>
            <person name="Sarris P.F."/>
        </authorList>
    </citation>
    <scope>NUCLEOTIDE SEQUENCE [LARGE SCALE GENOMIC DNA]</scope>
    <source>
        <strain evidence="2">cv. PFS-1207/04</strain>
    </source>
</reference>
<dbReference type="InterPro" id="IPR006462">
    <property type="entry name" value="MS5"/>
</dbReference>
<dbReference type="InterPro" id="IPR046350">
    <property type="entry name" value="Cystatin_sf"/>
</dbReference>
<accession>A0ABQ7BVA7</accession>
<dbReference type="Proteomes" id="UP000266723">
    <property type="component" value="Unassembled WGS sequence"/>
</dbReference>
<evidence type="ECO:0008006" key="3">
    <source>
        <dbReference type="Google" id="ProtNLM"/>
    </source>
</evidence>